<keyword evidence="1" id="KW-0813">Transport</keyword>
<evidence type="ECO:0000256" key="1">
    <source>
        <dbReference type="ARBA" id="ARBA00022448"/>
    </source>
</evidence>
<dbReference type="Pfam" id="PF01152">
    <property type="entry name" value="Bac_globin"/>
    <property type="match status" value="1"/>
</dbReference>
<organism evidence="5 6">
    <name type="scientific">Fistulifera solaris</name>
    <name type="common">Oleaginous diatom</name>
    <dbReference type="NCBI Taxonomy" id="1519565"/>
    <lineage>
        <taxon>Eukaryota</taxon>
        <taxon>Sar</taxon>
        <taxon>Stramenopiles</taxon>
        <taxon>Ochrophyta</taxon>
        <taxon>Bacillariophyta</taxon>
        <taxon>Bacillariophyceae</taxon>
        <taxon>Bacillariophycidae</taxon>
        <taxon>Naviculales</taxon>
        <taxon>Naviculaceae</taxon>
        <taxon>Fistulifera</taxon>
    </lineage>
</organism>
<proteinExistence type="predicted"/>
<dbReference type="Proteomes" id="UP000198406">
    <property type="component" value="Unassembled WGS sequence"/>
</dbReference>
<protein>
    <recommendedName>
        <fullName evidence="7">Globin family profile domain-containing protein</fullName>
    </recommendedName>
</protein>
<accession>A0A1Z5KD25</accession>
<dbReference type="GO" id="GO:0046872">
    <property type="term" value="F:metal ion binding"/>
    <property type="evidence" value="ECO:0007669"/>
    <property type="project" value="UniProtKB-KW"/>
</dbReference>
<dbReference type="AlphaFoldDB" id="A0A1Z5KD25"/>
<dbReference type="InParanoid" id="A0A1Z5KD25"/>
<evidence type="ECO:0000256" key="2">
    <source>
        <dbReference type="ARBA" id="ARBA00022617"/>
    </source>
</evidence>
<keyword evidence="3" id="KW-0479">Metal-binding</keyword>
<dbReference type="GO" id="GO:0020037">
    <property type="term" value="F:heme binding"/>
    <property type="evidence" value="ECO:0007669"/>
    <property type="project" value="InterPro"/>
</dbReference>
<dbReference type="Gene3D" id="1.10.490.10">
    <property type="entry name" value="Globins"/>
    <property type="match status" value="1"/>
</dbReference>
<evidence type="ECO:0000256" key="3">
    <source>
        <dbReference type="ARBA" id="ARBA00022723"/>
    </source>
</evidence>
<reference evidence="5 6" key="1">
    <citation type="journal article" date="2015" name="Plant Cell">
        <title>Oil accumulation by the oleaginous diatom Fistulifera solaris as revealed by the genome and transcriptome.</title>
        <authorList>
            <person name="Tanaka T."/>
            <person name="Maeda Y."/>
            <person name="Veluchamy A."/>
            <person name="Tanaka M."/>
            <person name="Abida H."/>
            <person name="Marechal E."/>
            <person name="Bowler C."/>
            <person name="Muto M."/>
            <person name="Sunaga Y."/>
            <person name="Tanaka M."/>
            <person name="Yoshino T."/>
            <person name="Taniguchi T."/>
            <person name="Fukuda Y."/>
            <person name="Nemoto M."/>
            <person name="Matsumoto M."/>
            <person name="Wong P.S."/>
            <person name="Aburatani S."/>
            <person name="Fujibuchi W."/>
        </authorList>
    </citation>
    <scope>NUCLEOTIDE SEQUENCE [LARGE SCALE GENOMIC DNA]</scope>
    <source>
        <strain evidence="5 6">JPCC DA0580</strain>
    </source>
</reference>
<sequence length="142" mass="15422">MSLPLPAKSLYDRLGGVEAVRAVVDEFYKRLVVDQKLAIFFADANVGKLKIHQLQFLKVAFTEIPKDMDIVGIMIAKHEALFRDKGLNADHFDIVASHLVGACKHLGVSDEMVQEAAAIVVPLRVAFEQGAALHGGNSKEGA</sequence>
<dbReference type="InterPro" id="IPR009050">
    <property type="entry name" value="Globin-like_sf"/>
</dbReference>
<comment type="caution">
    <text evidence="5">The sequence shown here is derived from an EMBL/GenBank/DDBJ whole genome shotgun (WGS) entry which is preliminary data.</text>
</comment>
<evidence type="ECO:0000313" key="6">
    <source>
        <dbReference type="Proteomes" id="UP000198406"/>
    </source>
</evidence>
<evidence type="ECO:0000256" key="4">
    <source>
        <dbReference type="ARBA" id="ARBA00023004"/>
    </source>
</evidence>
<dbReference type="OrthoDB" id="514183at2759"/>
<dbReference type="InterPro" id="IPR001486">
    <property type="entry name" value="Hemoglobin_trunc"/>
</dbReference>
<evidence type="ECO:0008006" key="7">
    <source>
        <dbReference type="Google" id="ProtNLM"/>
    </source>
</evidence>
<dbReference type="GO" id="GO:0019825">
    <property type="term" value="F:oxygen binding"/>
    <property type="evidence" value="ECO:0007669"/>
    <property type="project" value="InterPro"/>
</dbReference>
<dbReference type="CDD" id="cd00454">
    <property type="entry name" value="TrHb1_N"/>
    <property type="match status" value="1"/>
</dbReference>
<dbReference type="SUPFAM" id="SSF46458">
    <property type="entry name" value="Globin-like"/>
    <property type="match status" value="1"/>
</dbReference>
<name>A0A1Z5KD25_FISSO</name>
<dbReference type="EMBL" id="BDSP01000207">
    <property type="protein sequence ID" value="GAX24163.1"/>
    <property type="molecule type" value="Genomic_DNA"/>
</dbReference>
<keyword evidence="6" id="KW-1185">Reference proteome</keyword>
<dbReference type="InterPro" id="IPR012292">
    <property type="entry name" value="Globin/Proto"/>
</dbReference>
<gene>
    <name evidence="5" type="ORF">FisN_4Lh247</name>
</gene>
<evidence type="ECO:0000313" key="5">
    <source>
        <dbReference type="EMBL" id="GAX24163.1"/>
    </source>
</evidence>
<keyword evidence="2" id="KW-0349">Heme</keyword>
<keyword evidence="4" id="KW-0408">Iron</keyword>